<name>A0A9P0B431_BRAAE</name>
<feature type="domain" description="THAP-type" evidence="6">
    <location>
        <begin position="1"/>
        <end position="82"/>
    </location>
</feature>
<dbReference type="Pfam" id="PF05485">
    <property type="entry name" value="THAP"/>
    <property type="match status" value="1"/>
</dbReference>
<dbReference type="GO" id="GO:0008270">
    <property type="term" value="F:zinc ion binding"/>
    <property type="evidence" value="ECO:0007669"/>
    <property type="project" value="UniProtKB-KW"/>
</dbReference>
<dbReference type="SUPFAM" id="SSF57716">
    <property type="entry name" value="Glucocorticoid receptor-like (DNA-binding domain)"/>
    <property type="match status" value="1"/>
</dbReference>
<protein>
    <recommendedName>
        <fullName evidence="6">THAP-type domain-containing protein</fullName>
    </recommendedName>
</protein>
<gene>
    <name evidence="7" type="ORF">MELIAE_LOCUS6482</name>
</gene>
<accession>A0A9P0B431</accession>
<proteinExistence type="predicted"/>
<dbReference type="SMART" id="SM00980">
    <property type="entry name" value="THAP"/>
    <property type="match status" value="1"/>
</dbReference>
<reference evidence="7" key="1">
    <citation type="submission" date="2021-12" db="EMBL/GenBank/DDBJ databases">
        <authorList>
            <person name="King R."/>
        </authorList>
    </citation>
    <scope>NUCLEOTIDE SEQUENCE</scope>
</reference>
<evidence type="ECO:0000256" key="2">
    <source>
        <dbReference type="ARBA" id="ARBA00022771"/>
    </source>
</evidence>
<dbReference type="AlphaFoldDB" id="A0A9P0B431"/>
<evidence type="ECO:0000256" key="4">
    <source>
        <dbReference type="ARBA" id="ARBA00023125"/>
    </source>
</evidence>
<keyword evidence="4 5" id="KW-0238">DNA-binding</keyword>
<evidence type="ECO:0000313" key="8">
    <source>
        <dbReference type="Proteomes" id="UP001154078"/>
    </source>
</evidence>
<dbReference type="InterPro" id="IPR006612">
    <property type="entry name" value="THAP_Znf"/>
</dbReference>
<dbReference type="EMBL" id="OV121135">
    <property type="protein sequence ID" value="CAH0555046.1"/>
    <property type="molecule type" value="Genomic_DNA"/>
</dbReference>
<dbReference type="OrthoDB" id="6778722at2759"/>
<keyword evidence="3" id="KW-0862">Zinc</keyword>
<sequence>MVGFYCAVDTCWGSTASKHTFPNPNKNNDLFNKWVTLCKNKRLMEMEPKKIYTNCRVCRLHFTEEDFERNNRLKRKTYPTKSLPGCEDTSISQTLPESDVDIVNVFVADDHDYLSKPISLVQPVPSTSSSQNESDVDIVNVFVADDHDY</sequence>
<evidence type="ECO:0000313" key="7">
    <source>
        <dbReference type="EMBL" id="CAH0555046.1"/>
    </source>
</evidence>
<keyword evidence="2 5" id="KW-0863">Zinc-finger</keyword>
<keyword evidence="1" id="KW-0479">Metal-binding</keyword>
<organism evidence="7 8">
    <name type="scientific">Brassicogethes aeneus</name>
    <name type="common">Rape pollen beetle</name>
    <name type="synonym">Meligethes aeneus</name>
    <dbReference type="NCBI Taxonomy" id="1431903"/>
    <lineage>
        <taxon>Eukaryota</taxon>
        <taxon>Metazoa</taxon>
        <taxon>Ecdysozoa</taxon>
        <taxon>Arthropoda</taxon>
        <taxon>Hexapoda</taxon>
        <taxon>Insecta</taxon>
        <taxon>Pterygota</taxon>
        <taxon>Neoptera</taxon>
        <taxon>Endopterygota</taxon>
        <taxon>Coleoptera</taxon>
        <taxon>Polyphaga</taxon>
        <taxon>Cucujiformia</taxon>
        <taxon>Nitidulidae</taxon>
        <taxon>Meligethinae</taxon>
        <taxon>Brassicogethes</taxon>
    </lineage>
</organism>
<dbReference type="PROSITE" id="PS50950">
    <property type="entry name" value="ZF_THAP"/>
    <property type="match status" value="1"/>
</dbReference>
<evidence type="ECO:0000256" key="3">
    <source>
        <dbReference type="ARBA" id="ARBA00022833"/>
    </source>
</evidence>
<evidence type="ECO:0000256" key="5">
    <source>
        <dbReference type="PROSITE-ProRule" id="PRU00309"/>
    </source>
</evidence>
<evidence type="ECO:0000259" key="6">
    <source>
        <dbReference type="PROSITE" id="PS50950"/>
    </source>
</evidence>
<evidence type="ECO:0000256" key="1">
    <source>
        <dbReference type="ARBA" id="ARBA00022723"/>
    </source>
</evidence>
<keyword evidence="8" id="KW-1185">Reference proteome</keyword>
<dbReference type="GO" id="GO:0003677">
    <property type="term" value="F:DNA binding"/>
    <property type="evidence" value="ECO:0007669"/>
    <property type="project" value="UniProtKB-UniRule"/>
</dbReference>
<dbReference type="Proteomes" id="UP001154078">
    <property type="component" value="Chromosome 4"/>
</dbReference>